<evidence type="ECO:0000256" key="3">
    <source>
        <dbReference type="ARBA" id="ARBA00012552"/>
    </source>
</evidence>
<dbReference type="Pfam" id="PF00271">
    <property type="entry name" value="Helicase_C"/>
    <property type="match status" value="1"/>
</dbReference>
<dbReference type="AlphaFoldDB" id="A0A815FF32"/>
<evidence type="ECO:0000313" key="16">
    <source>
        <dbReference type="EMBL" id="CAF1325748.1"/>
    </source>
</evidence>
<organism evidence="16 17">
    <name type="scientific">Rotaria sordida</name>
    <dbReference type="NCBI Taxonomy" id="392033"/>
    <lineage>
        <taxon>Eukaryota</taxon>
        <taxon>Metazoa</taxon>
        <taxon>Spiralia</taxon>
        <taxon>Gnathifera</taxon>
        <taxon>Rotifera</taxon>
        <taxon>Eurotatoria</taxon>
        <taxon>Bdelloidea</taxon>
        <taxon>Philodinida</taxon>
        <taxon>Philodinidae</taxon>
        <taxon>Rotaria</taxon>
    </lineage>
</organism>
<dbReference type="GO" id="GO:0003724">
    <property type="term" value="F:RNA helicase activity"/>
    <property type="evidence" value="ECO:0007669"/>
    <property type="project" value="UniProtKB-EC"/>
</dbReference>
<dbReference type="GO" id="GO:0005829">
    <property type="term" value="C:cytosol"/>
    <property type="evidence" value="ECO:0007669"/>
    <property type="project" value="TreeGrafter"/>
</dbReference>
<proteinExistence type="inferred from homology"/>
<evidence type="ECO:0000259" key="13">
    <source>
        <dbReference type="PROSITE" id="PS51192"/>
    </source>
</evidence>
<dbReference type="InterPro" id="IPR001650">
    <property type="entry name" value="Helicase_C-like"/>
</dbReference>
<dbReference type="InterPro" id="IPR011545">
    <property type="entry name" value="DEAD/DEAH_box_helicase_dom"/>
</dbReference>
<feature type="domain" description="DEAD-box RNA helicase Q" evidence="15">
    <location>
        <begin position="34"/>
        <end position="62"/>
    </location>
</feature>
<dbReference type="CDD" id="cd17959">
    <property type="entry name" value="DEADc_DDX54"/>
    <property type="match status" value="1"/>
</dbReference>
<dbReference type="PROSITE" id="PS51192">
    <property type="entry name" value="HELICASE_ATP_BIND_1"/>
    <property type="match status" value="1"/>
</dbReference>
<protein>
    <recommendedName>
        <fullName evidence="3">RNA helicase</fullName>
        <ecNumber evidence="3">3.6.4.13</ecNumber>
    </recommendedName>
</protein>
<comment type="similarity">
    <text evidence="2">Belongs to the DEAD box helicase family. DDX54/DBP10 subfamily.</text>
</comment>
<evidence type="ECO:0000256" key="9">
    <source>
        <dbReference type="ARBA" id="ARBA00023242"/>
    </source>
</evidence>
<evidence type="ECO:0000256" key="6">
    <source>
        <dbReference type="ARBA" id="ARBA00022806"/>
    </source>
</evidence>
<dbReference type="PROSITE" id="PS00039">
    <property type="entry name" value="DEAD_ATP_HELICASE"/>
    <property type="match status" value="1"/>
</dbReference>
<dbReference type="Pfam" id="PF00270">
    <property type="entry name" value="DEAD"/>
    <property type="match status" value="1"/>
</dbReference>
<dbReference type="InterPro" id="IPR014014">
    <property type="entry name" value="RNA_helicase_DEAD_Q_motif"/>
</dbReference>
<dbReference type="InterPro" id="IPR014001">
    <property type="entry name" value="Helicase_ATP-bd"/>
</dbReference>
<feature type="compositionally biased region" description="Basic residues" evidence="12">
    <location>
        <begin position="23"/>
        <end position="32"/>
    </location>
</feature>
<feature type="compositionally biased region" description="Basic and acidic residues" evidence="12">
    <location>
        <begin position="13"/>
        <end position="22"/>
    </location>
</feature>
<feature type="short sequence motif" description="Q motif" evidence="11">
    <location>
        <begin position="34"/>
        <end position="62"/>
    </location>
</feature>
<name>A0A815FF32_9BILA</name>
<evidence type="ECO:0000256" key="11">
    <source>
        <dbReference type="PROSITE-ProRule" id="PRU00552"/>
    </source>
</evidence>
<feature type="compositionally biased region" description="Basic and acidic residues" evidence="12">
    <location>
        <begin position="710"/>
        <end position="724"/>
    </location>
</feature>
<comment type="subcellular location">
    <subcellularLocation>
        <location evidence="1">Nucleus</location>
        <location evidence="1">Nucleolus</location>
    </subcellularLocation>
</comment>
<feature type="compositionally biased region" description="Acidic residues" evidence="12">
    <location>
        <begin position="1"/>
        <end position="12"/>
    </location>
</feature>
<keyword evidence="8" id="KW-0694">RNA-binding</keyword>
<evidence type="ECO:0000259" key="14">
    <source>
        <dbReference type="PROSITE" id="PS51194"/>
    </source>
</evidence>
<dbReference type="InterPro" id="IPR027417">
    <property type="entry name" value="P-loop_NTPase"/>
</dbReference>
<comment type="catalytic activity">
    <reaction evidence="10">
        <text>ATP + H2O = ADP + phosphate + H(+)</text>
        <dbReference type="Rhea" id="RHEA:13065"/>
        <dbReference type="ChEBI" id="CHEBI:15377"/>
        <dbReference type="ChEBI" id="CHEBI:15378"/>
        <dbReference type="ChEBI" id="CHEBI:30616"/>
        <dbReference type="ChEBI" id="CHEBI:43474"/>
        <dbReference type="ChEBI" id="CHEBI:456216"/>
        <dbReference type="EC" id="3.6.4.13"/>
    </reaction>
</comment>
<dbReference type="GO" id="GO:0005730">
    <property type="term" value="C:nucleolus"/>
    <property type="evidence" value="ECO:0007669"/>
    <property type="project" value="UniProtKB-SubCell"/>
</dbReference>
<feature type="region of interest" description="Disordered" evidence="12">
    <location>
        <begin position="1"/>
        <end position="33"/>
    </location>
</feature>
<dbReference type="InterPro" id="IPR000629">
    <property type="entry name" value="RNA-helicase_DEAD-box_CS"/>
</dbReference>
<dbReference type="PROSITE" id="PS51194">
    <property type="entry name" value="HELICASE_CTER"/>
    <property type="match status" value="1"/>
</dbReference>
<evidence type="ECO:0000256" key="7">
    <source>
        <dbReference type="ARBA" id="ARBA00022840"/>
    </source>
</evidence>
<dbReference type="Gene3D" id="3.40.50.300">
    <property type="entry name" value="P-loop containing nucleotide triphosphate hydrolases"/>
    <property type="match status" value="2"/>
</dbReference>
<evidence type="ECO:0000256" key="12">
    <source>
        <dbReference type="SAM" id="MobiDB-lite"/>
    </source>
</evidence>
<evidence type="ECO:0000259" key="15">
    <source>
        <dbReference type="PROSITE" id="PS51195"/>
    </source>
</evidence>
<dbReference type="OrthoDB" id="10261375at2759"/>
<keyword evidence="4" id="KW-0547">Nucleotide-binding</keyword>
<comment type="caution">
    <text evidence="16">The sequence shown here is derived from an EMBL/GenBank/DDBJ whole genome shotgun (WGS) entry which is preliminary data.</text>
</comment>
<feature type="compositionally biased region" description="Basic and acidic residues" evidence="12">
    <location>
        <begin position="763"/>
        <end position="785"/>
    </location>
</feature>
<dbReference type="GO" id="GO:0003723">
    <property type="term" value="F:RNA binding"/>
    <property type="evidence" value="ECO:0007669"/>
    <property type="project" value="UniProtKB-KW"/>
</dbReference>
<dbReference type="FunFam" id="3.40.50.300:FF:000865">
    <property type="entry name" value="ATP-dependent RNA helicase DDX54"/>
    <property type="match status" value="1"/>
</dbReference>
<dbReference type="SMART" id="SM00487">
    <property type="entry name" value="DEXDc"/>
    <property type="match status" value="1"/>
</dbReference>
<keyword evidence="9" id="KW-0539">Nucleus</keyword>
<evidence type="ECO:0000256" key="5">
    <source>
        <dbReference type="ARBA" id="ARBA00022801"/>
    </source>
</evidence>
<keyword evidence="5" id="KW-0378">Hydrolase</keyword>
<dbReference type="InterPro" id="IPR033517">
    <property type="entry name" value="DDX54/DBP10_DEAD-box_helicase"/>
</dbReference>
<gene>
    <name evidence="16" type="ORF">RFH988_LOCUS30989</name>
</gene>
<evidence type="ECO:0000256" key="10">
    <source>
        <dbReference type="ARBA" id="ARBA00047984"/>
    </source>
</evidence>
<dbReference type="Pfam" id="PF08147">
    <property type="entry name" value="DBP10CT"/>
    <property type="match status" value="1"/>
</dbReference>
<dbReference type="GO" id="GO:0016787">
    <property type="term" value="F:hydrolase activity"/>
    <property type="evidence" value="ECO:0007669"/>
    <property type="project" value="UniProtKB-KW"/>
</dbReference>
<dbReference type="CDD" id="cd18787">
    <property type="entry name" value="SF2_C_DEAD"/>
    <property type="match status" value="1"/>
</dbReference>
<dbReference type="PROSITE" id="PS51195">
    <property type="entry name" value="Q_MOTIF"/>
    <property type="match status" value="1"/>
</dbReference>
<evidence type="ECO:0000256" key="1">
    <source>
        <dbReference type="ARBA" id="ARBA00004604"/>
    </source>
</evidence>
<feature type="compositionally biased region" description="Basic residues" evidence="12">
    <location>
        <begin position="788"/>
        <end position="812"/>
    </location>
</feature>
<feature type="domain" description="Helicase C-terminal" evidence="14">
    <location>
        <begin position="267"/>
        <end position="415"/>
    </location>
</feature>
<evidence type="ECO:0000256" key="4">
    <source>
        <dbReference type="ARBA" id="ARBA00022741"/>
    </source>
</evidence>
<dbReference type="PANTHER" id="PTHR47959">
    <property type="entry name" value="ATP-DEPENDENT RNA HELICASE RHLE-RELATED"/>
    <property type="match status" value="1"/>
</dbReference>
<feature type="compositionally biased region" description="Polar residues" evidence="12">
    <location>
        <begin position="728"/>
        <end position="751"/>
    </location>
</feature>
<reference evidence="16" key="1">
    <citation type="submission" date="2021-02" db="EMBL/GenBank/DDBJ databases">
        <authorList>
            <person name="Nowell W R."/>
        </authorList>
    </citation>
    <scope>NUCLEOTIDE SEQUENCE</scope>
</reference>
<dbReference type="EC" id="3.6.4.13" evidence="3"/>
<evidence type="ECO:0000256" key="8">
    <source>
        <dbReference type="ARBA" id="ARBA00022884"/>
    </source>
</evidence>
<dbReference type="SMART" id="SM00490">
    <property type="entry name" value="HELICc"/>
    <property type="match status" value="1"/>
</dbReference>
<dbReference type="GO" id="GO:0005524">
    <property type="term" value="F:ATP binding"/>
    <property type="evidence" value="ECO:0007669"/>
    <property type="project" value="UniProtKB-KW"/>
</dbReference>
<dbReference type="SMART" id="SM01123">
    <property type="entry name" value="DBP10CT"/>
    <property type="match status" value="1"/>
</dbReference>
<dbReference type="SUPFAM" id="SSF52540">
    <property type="entry name" value="P-loop containing nucleoside triphosphate hydrolases"/>
    <property type="match status" value="2"/>
</dbReference>
<dbReference type="InterPro" id="IPR012541">
    <property type="entry name" value="DBP10_C"/>
</dbReference>
<evidence type="ECO:0000256" key="2">
    <source>
        <dbReference type="ARBA" id="ARBA00010379"/>
    </source>
</evidence>
<feature type="domain" description="Helicase ATP-binding" evidence="13">
    <location>
        <begin position="65"/>
        <end position="237"/>
    </location>
</feature>
<dbReference type="EMBL" id="CAJNOO010003230">
    <property type="protein sequence ID" value="CAF1325748.1"/>
    <property type="molecule type" value="Genomic_DNA"/>
</dbReference>
<keyword evidence="6" id="KW-0347">Helicase</keyword>
<dbReference type="Proteomes" id="UP000663882">
    <property type="component" value="Unassembled WGS sequence"/>
</dbReference>
<dbReference type="InterPro" id="IPR050079">
    <property type="entry name" value="DEAD_box_RNA_helicase"/>
</dbReference>
<keyword evidence="7" id="KW-0067">ATP-binding</keyword>
<dbReference type="PANTHER" id="PTHR47959:SF8">
    <property type="entry name" value="RNA HELICASE"/>
    <property type="match status" value="1"/>
</dbReference>
<feature type="region of interest" description="Disordered" evidence="12">
    <location>
        <begin position="710"/>
        <end position="827"/>
    </location>
</feature>
<sequence>MNEEDFDQDFTFDDEKMNEKKNSKSKSKKKNKSNGFQSFGLSLPVFQAIMKRGYKVPTPIQRKAIPVILKNKDIVAMARTGSGKTAAFLIPMFEKLKGHDPNSGPRALILSPTRELALQTLKFTQQLGKLTDLIATAILGGEKLEEQFSNLHAHPDIIIATPGRFMHLCIEMDLKLNDVKYVVFDEADRLFEMGFQEQINDIIKRLPSQRQTLLFSATLSKILAEFAKAGLYEPELIRLDIEMKLNENLKLLFFHSRYDDKTSLLLYLLRSIIPIDQQIVVFVATRHHCEYLKELFDQQQQQNLFSSVTIYSTLDHLTRKINLSKYQTNKARILIVTDIAARGLDIPSLDNVINYHFPATPKLFLHRVGRVARAGRMGTAYSFISTDEISYLFDVQEFIGKTIKYATNNDDNNNNNNNDYHLIFGNVPQTIIDEESETLNKLTEINVDLINLFTVQQNAYQHYLRTRPTSTYASIKQMKQYHKQIINMSIHPIFKQNYLADDLTPNVLIQQLRSFRAKNTIFEVNPSSNNTASAMMKRKRAHDEKLILKYDIKKDQLLTEINHDDQTKTLEVDNLTITIQDPNELDDDNNNIESPCKKKKKNRRDVDKEFFIPYQPADFKREKGLEIQSFEHQTNEAVMDLTNDDGTQIRGPTVQKTKWDRKKKKFVTVGQSDSKTKKVKTESGQWIQASYKTNAYKKWLNKSKILDKELPDSRRNKSEHHINDDDISSAQAKPRQFQQRVKQLMNRQKTQLKAKGQQMPSHSELKKPEQIVKKRAEKRQRESLQRARQMRKGGRTNYKNKRHSNKPKHARHSSSNTNNSSKRTKNK</sequence>
<accession>A0A815FF32</accession>
<evidence type="ECO:0000313" key="17">
    <source>
        <dbReference type="Proteomes" id="UP000663882"/>
    </source>
</evidence>